<name>Q24QV1_DESHY</name>
<dbReference type="Proteomes" id="UP000001946">
    <property type="component" value="Chromosome"/>
</dbReference>
<accession>Q24QV1</accession>
<protein>
    <recommendedName>
        <fullName evidence="3">HTH tetR-type domain-containing protein</fullName>
    </recommendedName>
</protein>
<evidence type="ECO:0000256" key="1">
    <source>
        <dbReference type="ARBA" id="ARBA00023125"/>
    </source>
</evidence>
<feature type="DNA-binding region" description="H-T-H motif" evidence="2">
    <location>
        <begin position="31"/>
        <end position="50"/>
    </location>
</feature>
<dbReference type="Gene3D" id="1.10.357.10">
    <property type="entry name" value="Tetracycline Repressor, domain 2"/>
    <property type="match status" value="1"/>
</dbReference>
<feature type="domain" description="HTH tetR-type" evidence="3">
    <location>
        <begin position="8"/>
        <end position="68"/>
    </location>
</feature>
<dbReference type="eggNOG" id="COG1309">
    <property type="taxonomic scope" value="Bacteria"/>
</dbReference>
<dbReference type="EMBL" id="AP008230">
    <property type="protein sequence ID" value="BAE85591.1"/>
    <property type="molecule type" value="Genomic_DNA"/>
</dbReference>
<dbReference type="InterPro" id="IPR050624">
    <property type="entry name" value="HTH-type_Tx_Regulator"/>
</dbReference>
<reference evidence="4 5" key="1">
    <citation type="journal article" date="2006" name="J. Bacteriol.">
        <title>Complete genome sequence of the dehalorespiring bacterium Desulfitobacterium hafniense Y51 and comparison with Dehalococcoides ethenogenes 195.</title>
        <authorList>
            <person name="Nonaka H."/>
            <person name="Keresztes G."/>
            <person name="Shinoda Y."/>
            <person name="Ikenaga Y."/>
            <person name="Abe M."/>
            <person name="Naito K."/>
            <person name="Inatomi K."/>
            <person name="Furukawa K."/>
            <person name="Inui M."/>
            <person name="Yukawa H."/>
        </authorList>
    </citation>
    <scope>NUCLEOTIDE SEQUENCE [LARGE SCALE GENOMIC DNA]</scope>
    <source>
        <strain evidence="4 5">Y51</strain>
    </source>
</reference>
<sequence>MHDNPQKKFSKECLYTALLSLMKKKNIQDITVKELAKKAGVSRTTFYRHYSLPIEVLTDYLDTHPFGIPSSEVEKMLDEKENIRRFYRYFSDNNELVSALIQAGMTELLRDTISRHIQTTFCKQLSVHGYISDYEKIALVGLCQEILISWYKRGMVESVDDMAEIIYDIVC</sequence>
<dbReference type="HOGENOM" id="CLU_087539_6_3_9"/>
<dbReference type="KEGG" id="dsy:DSY3802"/>
<dbReference type="AlphaFoldDB" id="Q24QV1"/>
<dbReference type="InterPro" id="IPR009057">
    <property type="entry name" value="Homeodomain-like_sf"/>
</dbReference>
<dbReference type="Pfam" id="PF00440">
    <property type="entry name" value="TetR_N"/>
    <property type="match status" value="1"/>
</dbReference>
<evidence type="ECO:0000259" key="3">
    <source>
        <dbReference type="PROSITE" id="PS50977"/>
    </source>
</evidence>
<dbReference type="SUPFAM" id="SSF46689">
    <property type="entry name" value="Homeodomain-like"/>
    <property type="match status" value="1"/>
</dbReference>
<keyword evidence="5" id="KW-1185">Reference proteome</keyword>
<dbReference type="PANTHER" id="PTHR43479">
    <property type="entry name" value="ACREF/ENVCD OPERON REPRESSOR-RELATED"/>
    <property type="match status" value="1"/>
</dbReference>
<dbReference type="InterPro" id="IPR001647">
    <property type="entry name" value="HTH_TetR"/>
</dbReference>
<evidence type="ECO:0000256" key="2">
    <source>
        <dbReference type="PROSITE-ProRule" id="PRU00335"/>
    </source>
</evidence>
<evidence type="ECO:0000313" key="5">
    <source>
        <dbReference type="Proteomes" id="UP000001946"/>
    </source>
</evidence>
<dbReference type="PANTHER" id="PTHR43479:SF11">
    <property type="entry name" value="ACREF_ENVCD OPERON REPRESSOR-RELATED"/>
    <property type="match status" value="1"/>
</dbReference>
<dbReference type="RefSeq" id="WP_011461388.1">
    <property type="nucleotide sequence ID" value="NC_007907.1"/>
</dbReference>
<organism evidence="4 5">
    <name type="scientific">Desulfitobacterium hafniense (strain Y51)</name>
    <dbReference type="NCBI Taxonomy" id="138119"/>
    <lineage>
        <taxon>Bacteria</taxon>
        <taxon>Bacillati</taxon>
        <taxon>Bacillota</taxon>
        <taxon>Clostridia</taxon>
        <taxon>Eubacteriales</taxon>
        <taxon>Desulfitobacteriaceae</taxon>
        <taxon>Desulfitobacterium</taxon>
    </lineage>
</organism>
<dbReference type="PROSITE" id="PS50977">
    <property type="entry name" value="HTH_TETR_2"/>
    <property type="match status" value="1"/>
</dbReference>
<gene>
    <name evidence="4" type="ordered locus">DSY3802</name>
</gene>
<proteinExistence type="predicted"/>
<evidence type="ECO:0000313" key="4">
    <source>
        <dbReference type="EMBL" id="BAE85591.1"/>
    </source>
</evidence>
<dbReference type="GO" id="GO:0003677">
    <property type="term" value="F:DNA binding"/>
    <property type="evidence" value="ECO:0007669"/>
    <property type="project" value="UniProtKB-UniRule"/>
</dbReference>
<keyword evidence="1 2" id="KW-0238">DNA-binding</keyword>